<keyword evidence="1" id="KW-0812">Transmembrane</keyword>
<organism evidence="2 3">
    <name type="scientific">Aromia moschata</name>
    <dbReference type="NCBI Taxonomy" id="1265417"/>
    <lineage>
        <taxon>Eukaryota</taxon>
        <taxon>Metazoa</taxon>
        <taxon>Ecdysozoa</taxon>
        <taxon>Arthropoda</taxon>
        <taxon>Hexapoda</taxon>
        <taxon>Insecta</taxon>
        <taxon>Pterygota</taxon>
        <taxon>Neoptera</taxon>
        <taxon>Endopterygota</taxon>
        <taxon>Coleoptera</taxon>
        <taxon>Polyphaga</taxon>
        <taxon>Cucujiformia</taxon>
        <taxon>Chrysomeloidea</taxon>
        <taxon>Cerambycidae</taxon>
        <taxon>Cerambycinae</taxon>
        <taxon>Callichromatini</taxon>
        <taxon>Aromia</taxon>
    </lineage>
</organism>
<dbReference type="Proteomes" id="UP001162162">
    <property type="component" value="Unassembled WGS sequence"/>
</dbReference>
<evidence type="ECO:0000313" key="3">
    <source>
        <dbReference type="Proteomes" id="UP001162162"/>
    </source>
</evidence>
<comment type="caution">
    <text evidence="2">The sequence shown here is derived from an EMBL/GenBank/DDBJ whole genome shotgun (WGS) entry which is preliminary data.</text>
</comment>
<evidence type="ECO:0000256" key="1">
    <source>
        <dbReference type="SAM" id="Phobius"/>
    </source>
</evidence>
<feature type="transmembrane region" description="Helical" evidence="1">
    <location>
        <begin position="74"/>
        <end position="96"/>
    </location>
</feature>
<feature type="transmembrane region" description="Helical" evidence="1">
    <location>
        <begin position="185"/>
        <end position="208"/>
    </location>
</feature>
<dbReference type="EMBL" id="JAPWTK010000005">
    <property type="protein sequence ID" value="KAJ8961469.1"/>
    <property type="molecule type" value="Genomic_DNA"/>
</dbReference>
<sequence length="254" mass="29032">MKVFFSKKFNTVNDAINPMLMVSKLAAVCTVTKKSDKEEFVVSYILIVLQIFVSIINVAHLIFIPFGVIHLEKVAILVIMILISWPYQIYAIIMVTTNNWMAFVMFSLNLYNNFSIISCEFQFISLCWIIKARFTSINDELRALGVAILVDVDESILNKVHQIRRAYRVLNDSCVQLNILYSFQLLTMFSSLGLCILFNLYFAIFGGFKRDSQTMASEAKQVSGAMNDVIWSIYYFGRLFLICVAAGHLTEQVM</sequence>
<proteinExistence type="predicted"/>
<feature type="transmembrane region" description="Helical" evidence="1">
    <location>
        <begin position="41"/>
        <end position="68"/>
    </location>
</feature>
<reference evidence="2" key="1">
    <citation type="journal article" date="2023" name="Insect Mol. Biol.">
        <title>Genome sequencing provides insights into the evolution of gene families encoding plant cell wall-degrading enzymes in longhorned beetles.</title>
        <authorList>
            <person name="Shin N.R."/>
            <person name="Okamura Y."/>
            <person name="Kirsch R."/>
            <person name="Pauchet Y."/>
        </authorList>
    </citation>
    <scope>NUCLEOTIDE SEQUENCE</scope>
    <source>
        <strain evidence="2">AMC_N1</strain>
    </source>
</reference>
<evidence type="ECO:0008006" key="4">
    <source>
        <dbReference type="Google" id="ProtNLM"/>
    </source>
</evidence>
<accession>A0AAV8ZDR0</accession>
<dbReference type="AlphaFoldDB" id="A0AAV8ZDR0"/>
<feature type="transmembrane region" description="Helical" evidence="1">
    <location>
        <begin position="108"/>
        <end position="131"/>
    </location>
</feature>
<gene>
    <name evidence="2" type="ORF">NQ318_014717</name>
</gene>
<keyword evidence="3" id="KW-1185">Reference proteome</keyword>
<feature type="transmembrane region" description="Helical" evidence="1">
    <location>
        <begin position="229"/>
        <end position="249"/>
    </location>
</feature>
<protein>
    <recommendedName>
        <fullName evidence="4">Gustatory receptor</fullName>
    </recommendedName>
</protein>
<evidence type="ECO:0000313" key="2">
    <source>
        <dbReference type="EMBL" id="KAJ8961469.1"/>
    </source>
</evidence>
<keyword evidence="1" id="KW-0472">Membrane</keyword>
<keyword evidence="1" id="KW-1133">Transmembrane helix</keyword>
<name>A0AAV8ZDR0_9CUCU</name>